<accession>A0A8S5QHH9</accession>
<organism evidence="1">
    <name type="scientific">Myoviridae sp. ctdNl2</name>
    <dbReference type="NCBI Taxonomy" id="2825140"/>
    <lineage>
        <taxon>Viruses</taxon>
        <taxon>Duplodnaviria</taxon>
        <taxon>Heunggongvirae</taxon>
        <taxon>Uroviricota</taxon>
        <taxon>Caudoviricetes</taxon>
    </lineage>
</organism>
<proteinExistence type="predicted"/>
<protein>
    <submittedName>
        <fullName evidence="1">Uncharacterized protein</fullName>
    </submittedName>
</protein>
<dbReference type="EMBL" id="BK015652">
    <property type="protein sequence ID" value="DAE18241.1"/>
    <property type="molecule type" value="Genomic_DNA"/>
</dbReference>
<evidence type="ECO:0000313" key="1">
    <source>
        <dbReference type="EMBL" id="DAE18241.1"/>
    </source>
</evidence>
<name>A0A8S5QHH9_9CAUD</name>
<sequence length="40" mass="4426">MNVALSTNILILNINLIYSFSNNSSTVCNIIYNNIDICCS</sequence>
<reference evidence="1" key="1">
    <citation type="journal article" date="2021" name="Proc. Natl. Acad. Sci. U.S.A.">
        <title>A Catalog of Tens of Thousands of Viruses from Human Metagenomes Reveals Hidden Associations with Chronic Diseases.</title>
        <authorList>
            <person name="Tisza M.J."/>
            <person name="Buck C.B."/>
        </authorList>
    </citation>
    <scope>NUCLEOTIDE SEQUENCE</scope>
    <source>
        <strain evidence="1">CtdNl2</strain>
    </source>
</reference>